<keyword evidence="13" id="KW-1185">Reference proteome</keyword>
<evidence type="ECO:0000256" key="1">
    <source>
        <dbReference type="ARBA" id="ARBA00011245"/>
    </source>
</evidence>
<dbReference type="InterPro" id="IPR051414">
    <property type="entry name" value="Adenylate-forming_Reductase"/>
</dbReference>
<comment type="similarity">
    <text evidence="5 9">Belongs to the phenylacetyl-CoA ligase family.</text>
</comment>
<accession>W6RKG1</accession>
<keyword evidence="3 9" id="KW-0547">Nucleotide-binding</keyword>
<dbReference type="PIRSF" id="PIRSF006444">
    <property type="entry name" value="PaaK"/>
    <property type="match status" value="1"/>
</dbReference>
<feature type="domain" description="AMP-dependent synthetase/ligase" evidence="10">
    <location>
        <begin position="97"/>
        <end position="292"/>
    </location>
</feature>
<feature type="domain" description="AMP-dependent ligase C-terminal" evidence="11">
    <location>
        <begin position="339"/>
        <end position="433"/>
    </location>
</feature>
<evidence type="ECO:0000256" key="7">
    <source>
        <dbReference type="ARBA" id="ARBA00068695"/>
    </source>
</evidence>
<evidence type="ECO:0000313" key="13">
    <source>
        <dbReference type="Proteomes" id="UP000019443"/>
    </source>
</evidence>
<evidence type="ECO:0000259" key="11">
    <source>
        <dbReference type="Pfam" id="PF14535"/>
    </source>
</evidence>
<comment type="catalytic activity">
    <reaction evidence="9">
        <text>2-phenylacetate + ATP + CoA = phenylacetyl-CoA + AMP + diphosphate</text>
        <dbReference type="Rhea" id="RHEA:20956"/>
        <dbReference type="ChEBI" id="CHEBI:18401"/>
        <dbReference type="ChEBI" id="CHEBI:30616"/>
        <dbReference type="ChEBI" id="CHEBI:33019"/>
        <dbReference type="ChEBI" id="CHEBI:57287"/>
        <dbReference type="ChEBI" id="CHEBI:57390"/>
        <dbReference type="ChEBI" id="CHEBI:456215"/>
        <dbReference type="EC" id="6.2.1.30"/>
    </reaction>
</comment>
<dbReference type="KEGG" id="rhl:LPU83_pLPU83d_0246"/>
<comment type="function">
    <text evidence="9">Catalyzes the activation of phenylacetic acid (PA) to phenylacetyl-CoA (PA-CoA).</text>
</comment>
<dbReference type="InterPro" id="IPR049623">
    <property type="entry name" value="PA_CoA_lig_proteobact_actino"/>
</dbReference>
<dbReference type="UniPathway" id="UPA00930"/>
<keyword evidence="12" id="KW-0614">Plasmid</keyword>
<sequence length="436" mass="48343">MEDLSPRPGDLDAVETASRDELAALQLDRMKWSLSHAYENSAFYRARFDEVGVHPSDLTSLADLAKFPFTTKKDLRDTYPFGMFAVPREKLTRIHGSSGTTGKPTVVGYTQKDIDIWADVVARSIRAAGGRRGDMVHVAYGYGLFTGGLGAHYGAERLGCTVVPMSSGMTERQVTLMQDFKPRIIMVTPSYMLSILDEFRRQGIDPRKSSLAVGIFGAEPWTNAMRQEIEQSFDMHAVDIYGLSEVMGPGVASECVETKDGLHVWEDHFYPEIIDPATGEVLPDGEMGELVFTTLTKEGLPIIRYRTRDLTRLLPGTARCMRRIEKITGRSDDMMILRGVNVFPTQIEEQILKCQGLAPHFQIELSRAGRMDQMTVHVECAPDAADEIARASSAKALAHYIKSVVGVTTKIEIRDPGGVARSEGKAKRVVDNRPKE</sequence>
<dbReference type="PANTHER" id="PTHR43439">
    <property type="entry name" value="PHENYLACETATE-COENZYME A LIGASE"/>
    <property type="match status" value="1"/>
</dbReference>
<evidence type="ECO:0000256" key="2">
    <source>
        <dbReference type="ARBA" id="ARBA00022598"/>
    </source>
</evidence>
<dbReference type="Pfam" id="PF00501">
    <property type="entry name" value="AMP-binding"/>
    <property type="match status" value="1"/>
</dbReference>
<protein>
    <recommendedName>
        <fullName evidence="7 9">Phenylacetate-coenzyme A ligase</fullName>
        <ecNumber evidence="6 9">6.2.1.30</ecNumber>
    </recommendedName>
    <alternativeName>
        <fullName evidence="8 9">Phenylacetyl-CoA ligase</fullName>
    </alternativeName>
</protein>
<evidence type="ECO:0000256" key="6">
    <source>
        <dbReference type="ARBA" id="ARBA00066629"/>
    </source>
</evidence>
<evidence type="ECO:0000256" key="9">
    <source>
        <dbReference type="PIRNR" id="PIRNR006444"/>
    </source>
</evidence>
<dbReference type="EC" id="6.2.1.30" evidence="6 9"/>
<dbReference type="PATRIC" id="fig|348824.6.peg.5848"/>
<name>W6RKG1_9HYPH</name>
<evidence type="ECO:0000259" key="10">
    <source>
        <dbReference type="Pfam" id="PF00501"/>
    </source>
</evidence>
<dbReference type="EMBL" id="HG916855">
    <property type="protein sequence ID" value="CDM61617.1"/>
    <property type="molecule type" value="Genomic_DNA"/>
</dbReference>
<evidence type="ECO:0000256" key="5">
    <source>
        <dbReference type="ARBA" id="ARBA00061566"/>
    </source>
</evidence>
<dbReference type="Pfam" id="PF14535">
    <property type="entry name" value="AMP-binding_C_2"/>
    <property type="match status" value="1"/>
</dbReference>
<organism evidence="12 13">
    <name type="scientific">Rhizobium favelukesii</name>
    <dbReference type="NCBI Taxonomy" id="348824"/>
    <lineage>
        <taxon>Bacteria</taxon>
        <taxon>Pseudomonadati</taxon>
        <taxon>Pseudomonadota</taxon>
        <taxon>Alphaproteobacteria</taxon>
        <taxon>Hyphomicrobiales</taxon>
        <taxon>Rhizobiaceae</taxon>
        <taxon>Rhizobium/Agrobacterium group</taxon>
        <taxon>Rhizobium</taxon>
    </lineage>
</organism>
<dbReference type="HOGENOM" id="CLU_035301_1_1_5"/>
<dbReference type="Proteomes" id="UP000019443">
    <property type="component" value="Plasmid pLPU83d"/>
</dbReference>
<proteinExistence type="inferred from homology"/>
<dbReference type="InterPro" id="IPR042099">
    <property type="entry name" value="ANL_N_sf"/>
</dbReference>
<dbReference type="InterPro" id="IPR000873">
    <property type="entry name" value="AMP-dep_synth/lig_dom"/>
</dbReference>
<dbReference type="RefSeq" id="WP_024316852.1">
    <property type="nucleotide sequence ID" value="NZ_ATTO01000041.1"/>
</dbReference>
<dbReference type="CDD" id="cd05913">
    <property type="entry name" value="PaaK"/>
    <property type="match status" value="1"/>
</dbReference>
<dbReference type="Gene3D" id="3.30.300.30">
    <property type="match status" value="1"/>
</dbReference>
<comment type="pathway">
    <text evidence="4 9">Aromatic compound metabolism; phenylacetate degradation.</text>
</comment>
<dbReference type="InterPro" id="IPR028154">
    <property type="entry name" value="AMP-dep_Lig_C"/>
</dbReference>
<dbReference type="GO" id="GO:0047475">
    <property type="term" value="F:phenylacetate-CoA ligase activity"/>
    <property type="evidence" value="ECO:0007669"/>
    <property type="project" value="UniProtKB-EC"/>
</dbReference>
<dbReference type="Gene3D" id="3.40.50.12780">
    <property type="entry name" value="N-terminal domain of ligase-like"/>
    <property type="match status" value="1"/>
</dbReference>
<evidence type="ECO:0000256" key="8">
    <source>
        <dbReference type="ARBA" id="ARBA00075111"/>
    </source>
</evidence>
<dbReference type="PANTHER" id="PTHR43439:SF1">
    <property type="entry name" value="PHENYLACETATE-COENZYME A LIGASE"/>
    <property type="match status" value="1"/>
</dbReference>
<dbReference type="InterPro" id="IPR011880">
    <property type="entry name" value="PA_CoA_ligase"/>
</dbReference>
<reference evidence="12" key="1">
    <citation type="submission" date="2013-11" db="EMBL/GenBank/DDBJ databases">
        <title>Draft genome sequence of the broad-host-range Rhizobium sp. LPU83 strain, a member of the low-genetic diversity Oregon-like Rhizobium sp. group.</title>
        <authorList>
            <person name="Wibberg D."/>
            <person name="Puehler A."/>
            <person name="Schlueter A."/>
        </authorList>
    </citation>
    <scope>NUCLEOTIDE SEQUENCE [LARGE SCALE GENOMIC DNA]</scope>
    <source>
        <strain evidence="12">LPU83</strain>
        <plasmid evidence="12">pLPU83d</plasmid>
    </source>
</reference>
<dbReference type="NCBIfam" id="TIGR02155">
    <property type="entry name" value="PA_CoA_ligase"/>
    <property type="match status" value="1"/>
</dbReference>
<dbReference type="FunFam" id="3.40.50.12780:FF:000016">
    <property type="entry name" value="Phenylacetate-coenzyme A ligase"/>
    <property type="match status" value="1"/>
</dbReference>
<gene>
    <name evidence="12" type="primary">paaK</name>
    <name evidence="12" type="ORF">LPU83_pLPU83d_0246</name>
</gene>
<dbReference type="AlphaFoldDB" id="W6RKG1"/>
<evidence type="ECO:0000256" key="4">
    <source>
        <dbReference type="ARBA" id="ARBA00060591"/>
    </source>
</evidence>
<geneLocation type="plasmid" evidence="12 13">
    <name>pLPU83d</name>
</geneLocation>
<dbReference type="GO" id="GO:0000166">
    <property type="term" value="F:nucleotide binding"/>
    <property type="evidence" value="ECO:0007669"/>
    <property type="project" value="UniProtKB-KW"/>
</dbReference>
<keyword evidence="2 9" id="KW-0436">Ligase</keyword>
<comment type="subunit">
    <text evidence="1">Monomer.</text>
</comment>
<evidence type="ECO:0000313" key="12">
    <source>
        <dbReference type="EMBL" id="CDM61617.1"/>
    </source>
</evidence>
<dbReference type="InterPro" id="IPR045851">
    <property type="entry name" value="AMP-bd_C_sf"/>
</dbReference>
<evidence type="ECO:0000256" key="3">
    <source>
        <dbReference type="ARBA" id="ARBA00022741"/>
    </source>
</evidence>
<dbReference type="SUPFAM" id="SSF56801">
    <property type="entry name" value="Acetyl-CoA synthetase-like"/>
    <property type="match status" value="1"/>
</dbReference>
<dbReference type="GO" id="GO:0010124">
    <property type="term" value="P:phenylacetate catabolic process"/>
    <property type="evidence" value="ECO:0007669"/>
    <property type="project" value="UniProtKB-UniRule"/>
</dbReference>